<dbReference type="PIRSF" id="PIRSF000018">
    <property type="entry name" value="Mb_ADH_cyt_c"/>
    <property type="match status" value="1"/>
</dbReference>
<dbReference type="EMBL" id="NESN01000003">
    <property type="protein sequence ID" value="PUE53399.1"/>
    <property type="molecule type" value="Genomic_DNA"/>
</dbReference>
<feature type="binding site" description="covalent" evidence="4">
    <location>
        <position position="213"/>
    </location>
    <ligand>
        <name>heme c</name>
        <dbReference type="ChEBI" id="CHEBI:61717"/>
        <label>2</label>
    </ligand>
</feature>
<dbReference type="OrthoDB" id="9809720at2"/>
<dbReference type="InterPro" id="IPR014353">
    <property type="entry name" value="Membr-bd_ADH_cyt_c"/>
</dbReference>
<dbReference type="PANTHER" id="PTHR35008:SF4">
    <property type="entry name" value="BLL4482 PROTEIN"/>
    <property type="match status" value="1"/>
</dbReference>
<accession>A0A315E8K6</accession>
<proteinExistence type="predicted"/>
<feature type="domain" description="Cytochrome c" evidence="6">
    <location>
        <begin position="53"/>
        <end position="156"/>
    </location>
</feature>
<name>A0A315E8K6_9BURK</name>
<feature type="binding site" description="axial binding residue" evidence="5">
    <location>
        <position position="217"/>
    </location>
    <ligand>
        <name>heme c</name>
        <dbReference type="ChEBI" id="CHEBI:61717"/>
        <label>2</label>
    </ligand>
    <ligandPart>
        <name>Fe</name>
        <dbReference type="ChEBI" id="CHEBI:18248"/>
    </ligandPart>
</feature>
<dbReference type="AlphaFoldDB" id="A0A315E8K6"/>
<gene>
    <name evidence="7" type="ORF">B9Z37_10070</name>
</gene>
<dbReference type="Proteomes" id="UP000250790">
    <property type="component" value="Unassembled WGS sequence"/>
</dbReference>
<evidence type="ECO:0000256" key="2">
    <source>
        <dbReference type="ARBA" id="ARBA00022723"/>
    </source>
</evidence>
<dbReference type="SUPFAM" id="SSF46626">
    <property type="entry name" value="Cytochrome c"/>
    <property type="match status" value="3"/>
</dbReference>
<dbReference type="GO" id="GO:0005506">
    <property type="term" value="F:iron ion binding"/>
    <property type="evidence" value="ECO:0007669"/>
    <property type="project" value="InterPro"/>
</dbReference>
<evidence type="ECO:0000256" key="3">
    <source>
        <dbReference type="ARBA" id="ARBA00023004"/>
    </source>
</evidence>
<evidence type="ECO:0000256" key="5">
    <source>
        <dbReference type="PIRSR" id="PIRSR000018-51"/>
    </source>
</evidence>
<feature type="binding site" description="covalent" evidence="4">
    <location>
        <position position="67"/>
    </location>
    <ligand>
        <name>heme c</name>
        <dbReference type="ChEBI" id="CHEBI:61717"/>
        <label>1</label>
    </ligand>
</feature>
<evidence type="ECO:0000256" key="4">
    <source>
        <dbReference type="PIRSR" id="PIRSR000018-50"/>
    </source>
</evidence>
<evidence type="ECO:0000313" key="7">
    <source>
        <dbReference type="EMBL" id="PUE53399.1"/>
    </source>
</evidence>
<sequence length="445" mass="47342">MKTSRIGWGLACALLTLTAYVVWDNWADAWTTSASTTASQVPHDTARPVDNNAQIERGQYLARAGNCVACHSARGAAPMAGGRRIDTPFGAVFSSNLTPDATTGIGTWSPQDFWQALHHGRSKDGRLLTPAFPYNHTSVITRADSDDLLAWLQSLAPVNQPTPPHTLMWPVGTQAALAVWRSLFFSPAPFKADPAQTAEWNRGAYLVTGLGHCAACHSPRNALGASGAVDDLSGGLMPVVNWYAPDLTRDSETGLATTPLAHIVQLLRTGESGQAQTSGPMAEVVQHGTQHMTEADLHAMAVYLQSRAQKAATAALAHPAPVRAKVSLTVASKGLQIYDRHCAQCHGEQGQGVTTAAGRTAYPALAGNRAVLLNDPTNLVQMVLYGGYGPATALHPRPFGMPPAVLELDDRDISAVLTHLRTQWGNQASEVTPLQVNRIRAAQGN</sequence>
<feature type="binding site" description="covalent" evidence="4">
    <location>
        <position position="70"/>
    </location>
    <ligand>
        <name>heme c</name>
        <dbReference type="ChEBI" id="CHEBI:61717"/>
        <label>1</label>
    </ligand>
</feature>
<keyword evidence="8" id="KW-1185">Reference proteome</keyword>
<organism evidence="7 8">
    <name type="scientific">Limnohabitans parvus II-B4</name>
    <dbReference type="NCBI Taxonomy" id="1293052"/>
    <lineage>
        <taxon>Bacteria</taxon>
        <taxon>Pseudomonadati</taxon>
        <taxon>Pseudomonadota</taxon>
        <taxon>Betaproteobacteria</taxon>
        <taxon>Burkholderiales</taxon>
        <taxon>Comamonadaceae</taxon>
        <taxon>Limnohabitans</taxon>
    </lineage>
</organism>
<dbReference type="Pfam" id="PF00034">
    <property type="entry name" value="Cytochrom_C"/>
    <property type="match status" value="2"/>
</dbReference>
<comment type="caution">
    <text evidence="7">The sequence shown here is derived from an EMBL/GenBank/DDBJ whole genome shotgun (WGS) entry which is preliminary data.</text>
</comment>
<dbReference type="GO" id="GO:0020037">
    <property type="term" value="F:heme binding"/>
    <property type="evidence" value="ECO:0007669"/>
    <property type="project" value="InterPro"/>
</dbReference>
<evidence type="ECO:0000259" key="6">
    <source>
        <dbReference type="PROSITE" id="PS51007"/>
    </source>
</evidence>
<dbReference type="InterPro" id="IPR009056">
    <property type="entry name" value="Cyt_c-like_dom"/>
</dbReference>
<evidence type="ECO:0000256" key="1">
    <source>
        <dbReference type="ARBA" id="ARBA00022617"/>
    </source>
</evidence>
<dbReference type="InterPro" id="IPR051459">
    <property type="entry name" value="Cytochrome_c-type_DH"/>
</dbReference>
<feature type="binding site" description="axial binding residue" evidence="5">
    <location>
        <position position="346"/>
    </location>
    <ligand>
        <name>heme c</name>
        <dbReference type="ChEBI" id="CHEBI:61717"/>
        <label>3</label>
    </ligand>
    <ligandPart>
        <name>Fe</name>
        <dbReference type="ChEBI" id="CHEBI:18248"/>
    </ligandPart>
</feature>
<keyword evidence="1 4" id="KW-0349">Heme</keyword>
<feature type="domain" description="Cytochrome c" evidence="6">
    <location>
        <begin position="329"/>
        <end position="424"/>
    </location>
</feature>
<keyword evidence="3 5" id="KW-0408">Iron</keyword>
<dbReference type="PANTHER" id="PTHR35008">
    <property type="entry name" value="BLL4482 PROTEIN-RELATED"/>
    <property type="match status" value="1"/>
</dbReference>
<dbReference type="RefSeq" id="WP_108312874.1">
    <property type="nucleotide sequence ID" value="NZ_NESN01000003.1"/>
</dbReference>
<comment type="cofactor">
    <cofactor evidence="4">
        <name>heme c</name>
        <dbReference type="ChEBI" id="CHEBI:61717"/>
    </cofactor>
    <text evidence="4">Binds 3 heme c groups covalently per subunit.</text>
</comment>
<dbReference type="InterPro" id="IPR036909">
    <property type="entry name" value="Cyt_c-like_dom_sf"/>
</dbReference>
<dbReference type="GO" id="GO:0016614">
    <property type="term" value="F:oxidoreductase activity, acting on CH-OH group of donors"/>
    <property type="evidence" value="ECO:0007669"/>
    <property type="project" value="InterPro"/>
</dbReference>
<evidence type="ECO:0000313" key="8">
    <source>
        <dbReference type="Proteomes" id="UP000250790"/>
    </source>
</evidence>
<keyword evidence="2 5" id="KW-0479">Metal-binding</keyword>
<dbReference type="PROSITE" id="PS51007">
    <property type="entry name" value="CYTC"/>
    <property type="match status" value="3"/>
</dbReference>
<protein>
    <submittedName>
        <fullName evidence="7">Alcohol dehydrogenase</fullName>
    </submittedName>
</protein>
<feature type="domain" description="Cytochrome c" evidence="6">
    <location>
        <begin position="198"/>
        <end position="308"/>
    </location>
</feature>
<dbReference type="GO" id="GO:0009055">
    <property type="term" value="F:electron transfer activity"/>
    <property type="evidence" value="ECO:0007669"/>
    <property type="project" value="InterPro"/>
</dbReference>
<feature type="binding site" description="covalent" evidence="4">
    <location>
        <position position="345"/>
    </location>
    <ligand>
        <name>heme c</name>
        <dbReference type="ChEBI" id="CHEBI:61717"/>
        <label>3</label>
    </ligand>
</feature>
<feature type="binding site" description="covalent" evidence="4">
    <location>
        <position position="342"/>
    </location>
    <ligand>
        <name>heme c</name>
        <dbReference type="ChEBI" id="CHEBI:61717"/>
        <label>3</label>
    </ligand>
</feature>
<dbReference type="Gene3D" id="1.10.760.10">
    <property type="entry name" value="Cytochrome c-like domain"/>
    <property type="match status" value="3"/>
</dbReference>
<reference evidence="7 8" key="1">
    <citation type="submission" date="2017-04" db="EMBL/GenBank/DDBJ databases">
        <title>Unexpected and diverse lifestyles within the genus Limnohabitans.</title>
        <authorList>
            <person name="Kasalicky V."/>
            <person name="Mehrshad M."/>
            <person name="Andrei S.-A."/>
            <person name="Salcher M."/>
            <person name="Kratochvilova H."/>
            <person name="Simek K."/>
            <person name="Ghai R."/>
        </authorList>
    </citation>
    <scope>NUCLEOTIDE SEQUENCE [LARGE SCALE GENOMIC DNA]</scope>
    <source>
        <strain evidence="7 8">II-B4</strain>
    </source>
</reference>
<feature type="binding site" description="axial binding residue" evidence="5">
    <location>
        <position position="71"/>
    </location>
    <ligand>
        <name>heme c</name>
        <dbReference type="ChEBI" id="CHEBI:61717"/>
        <label>1</label>
    </ligand>
    <ligandPart>
        <name>Fe</name>
        <dbReference type="ChEBI" id="CHEBI:18248"/>
    </ligandPart>
</feature>
<feature type="binding site" description="covalent" evidence="4">
    <location>
        <position position="216"/>
    </location>
    <ligand>
        <name>heme c</name>
        <dbReference type="ChEBI" id="CHEBI:61717"/>
        <label>2</label>
    </ligand>
</feature>
<dbReference type="GO" id="GO:0016020">
    <property type="term" value="C:membrane"/>
    <property type="evidence" value="ECO:0007669"/>
    <property type="project" value="InterPro"/>
</dbReference>